<evidence type="ECO:0000259" key="2">
    <source>
        <dbReference type="Pfam" id="PF01225"/>
    </source>
</evidence>
<dbReference type="GO" id="GO:0008765">
    <property type="term" value="F:UDP-N-acetylmuramoylalanyl-D-glutamate-2,6-diaminopimelate ligase activity"/>
    <property type="evidence" value="ECO:0007669"/>
    <property type="project" value="UniProtKB-EC"/>
</dbReference>
<name>A0A3B0RVF5_9ZZZZ</name>
<dbReference type="Gene3D" id="3.40.1390.10">
    <property type="entry name" value="MurE/MurF, N-terminal domain"/>
    <property type="match status" value="1"/>
</dbReference>
<dbReference type="EC" id="6.3.2.13" evidence="5"/>
<reference evidence="5" key="1">
    <citation type="submission" date="2018-06" db="EMBL/GenBank/DDBJ databases">
        <authorList>
            <person name="Zhirakovskaya E."/>
        </authorList>
    </citation>
    <scope>NUCLEOTIDE SEQUENCE</scope>
</reference>
<comment type="similarity">
    <text evidence="1">Belongs to the MurCDEF family. MurE subfamily.</text>
</comment>
<dbReference type="NCBIfam" id="TIGR01085">
    <property type="entry name" value="murE"/>
    <property type="match status" value="1"/>
</dbReference>
<dbReference type="PANTHER" id="PTHR23135:SF4">
    <property type="entry name" value="UDP-N-ACETYLMURAMOYL-L-ALANYL-D-GLUTAMATE--2,6-DIAMINOPIMELATE LIGASE MURE HOMOLOG, CHLOROPLASTIC"/>
    <property type="match status" value="1"/>
</dbReference>
<dbReference type="GO" id="GO:0008360">
    <property type="term" value="P:regulation of cell shape"/>
    <property type="evidence" value="ECO:0007669"/>
    <property type="project" value="InterPro"/>
</dbReference>
<dbReference type="EMBL" id="UOEE01000245">
    <property type="protein sequence ID" value="VAV97460.1"/>
    <property type="molecule type" value="Genomic_DNA"/>
</dbReference>
<dbReference type="GO" id="GO:0005524">
    <property type="term" value="F:ATP binding"/>
    <property type="evidence" value="ECO:0007669"/>
    <property type="project" value="InterPro"/>
</dbReference>
<dbReference type="InterPro" id="IPR036615">
    <property type="entry name" value="Mur_ligase_C_dom_sf"/>
</dbReference>
<dbReference type="Pfam" id="PF08245">
    <property type="entry name" value="Mur_ligase_M"/>
    <property type="match status" value="1"/>
</dbReference>
<evidence type="ECO:0000256" key="1">
    <source>
        <dbReference type="ARBA" id="ARBA00005898"/>
    </source>
</evidence>
<evidence type="ECO:0000259" key="4">
    <source>
        <dbReference type="Pfam" id="PF08245"/>
    </source>
</evidence>
<accession>A0A3B0RVF5</accession>
<dbReference type="SUPFAM" id="SSF63418">
    <property type="entry name" value="MurE/MurF N-terminal domain"/>
    <property type="match status" value="1"/>
</dbReference>
<dbReference type="InterPro" id="IPR035911">
    <property type="entry name" value="MurE/MurF_N"/>
</dbReference>
<feature type="domain" description="Mur ligase central" evidence="4">
    <location>
        <begin position="108"/>
        <end position="311"/>
    </location>
</feature>
<dbReference type="Gene3D" id="3.40.1190.10">
    <property type="entry name" value="Mur-like, catalytic domain"/>
    <property type="match status" value="1"/>
</dbReference>
<dbReference type="Pfam" id="PF01225">
    <property type="entry name" value="Mur_ligase"/>
    <property type="match status" value="1"/>
</dbReference>
<dbReference type="InterPro" id="IPR000713">
    <property type="entry name" value="Mur_ligase_N"/>
</dbReference>
<dbReference type="InterPro" id="IPR005761">
    <property type="entry name" value="UDP-N-AcMur-Glu-dNH2Pim_ligase"/>
</dbReference>
<organism evidence="5">
    <name type="scientific">hydrothermal vent metagenome</name>
    <dbReference type="NCBI Taxonomy" id="652676"/>
    <lineage>
        <taxon>unclassified sequences</taxon>
        <taxon>metagenomes</taxon>
        <taxon>ecological metagenomes</taxon>
    </lineage>
</organism>
<dbReference type="GO" id="GO:0051301">
    <property type="term" value="P:cell division"/>
    <property type="evidence" value="ECO:0007669"/>
    <property type="project" value="InterPro"/>
</dbReference>
<sequence length="484" mass="52176">MNLSELIHAAGAIDGWDAKSDKDIDIKGLSLDSRTIEPGFLFAALPGETVHGKDFVTKAVALGAVAILSDQPLTGLDIPVLVTADPHRALAKMAKTFYPQQPENLLAVTGTNGKSSVVEFLRQIWQDVGRDAAAIGTLGITTQDDRAALGYTTPDCIRLHQVLQELAVSGVQDCAIEASSHGLVQRRLDGAKFTAAGFTNLTQDHFDYHEGFEDYFAAKQRLFLELLPEQAPVVVNVDDAFGASLAKKCQRAGLDVWRIGWSGEQIKLLEIQPELEGQQLQIRVQGTEFSVALPLVGEFQAANALLALGLALRTGVAEQQAVAALSKLSGVRGRLELVALTADKVPVLVDFAHTPDGLQKLLQSVRAHTQNRIILVFGCGGDRDPKKRPLMGEIAKKYANLVVVTDDNPRTENPKLIRAAILNSLPNAREIADRKQAIQAAIEMSQTGDLIVVAGKGHEQGQIVGNTVFAFDDADAIRELVEQD</sequence>
<dbReference type="GO" id="GO:0005737">
    <property type="term" value="C:cytoplasm"/>
    <property type="evidence" value="ECO:0007669"/>
    <property type="project" value="InterPro"/>
</dbReference>
<dbReference type="InterPro" id="IPR013221">
    <property type="entry name" value="Mur_ligase_cen"/>
</dbReference>
<dbReference type="PANTHER" id="PTHR23135">
    <property type="entry name" value="MUR LIGASE FAMILY MEMBER"/>
    <property type="match status" value="1"/>
</dbReference>
<dbReference type="InterPro" id="IPR036565">
    <property type="entry name" value="Mur-like_cat_sf"/>
</dbReference>
<dbReference type="HAMAP" id="MF_00208">
    <property type="entry name" value="MurE"/>
    <property type="match status" value="1"/>
</dbReference>
<gene>
    <name evidence="5" type="ORF">MNBD_ALPHA06-96</name>
</gene>
<feature type="domain" description="Mur ligase C-terminal" evidence="3">
    <location>
        <begin position="333"/>
        <end position="457"/>
    </location>
</feature>
<evidence type="ECO:0000313" key="5">
    <source>
        <dbReference type="EMBL" id="VAV97460.1"/>
    </source>
</evidence>
<dbReference type="NCBIfam" id="NF001124">
    <property type="entry name" value="PRK00139.1-2"/>
    <property type="match status" value="1"/>
</dbReference>
<keyword evidence="5" id="KW-0436">Ligase</keyword>
<dbReference type="AlphaFoldDB" id="A0A3B0RVF5"/>
<dbReference type="SUPFAM" id="SSF53623">
    <property type="entry name" value="MurD-like peptide ligases, catalytic domain"/>
    <property type="match status" value="1"/>
</dbReference>
<dbReference type="InterPro" id="IPR004101">
    <property type="entry name" value="Mur_ligase_C"/>
</dbReference>
<protein>
    <submittedName>
        <fullName evidence="5">UDP-N-acetylmuramoylalanyl-D-glutamate--2,6-diaminopimelate ligase</fullName>
        <ecNumber evidence="5">6.3.2.13</ecNumber>
    </submittedName>
</protein>
<dbReference type="NCBIfam" id="NF001126">
    <property type="entry name" value="PRK00139.1-4"/>
    <property type="match status" value="1"/>
</dbReference>
<dbReference type="SUPFAM" id="SSF53244">
    <property type="entry name" value="MurD-like peptide ligases, peptide-binding domain"/>
    <property type="match status" value="1"/>
</dbReference>
<dbReference type="Pfam" id="PF02875">
    <property type="entry name" value="Mur_ligase_C"/>
    <property type="match status" value="1"/>
</dbReference>
<feature type="domain" description="Mur ligase N-terminal catalytic" evidence="2">
    <location>
        <begin position="26"/>
        <end position="98"/>
    </location>
</feature>
<dbReference type="Gene3D" id="3.90.190.20">
    <property type="entry name" value="Mur ligase, C-terminal domain"/>
    <property type="match status" value="1"/>
</dbReference>
<evidence type="ECO:0000259" key="3">
    <source>
        <dbReference type="Pfam" id="PF02875"/>
    </source>
</evidence>
<proteinExistence type="inferred from homology"/>